<feature type="transmembrane region" description="Helical" evidence="10">
    <location>
        <begin position="284"/>
        <end position="306"/>
    </location>
</feature>
<evidence type="ECO:0000313" key="12">
    <source>
        <dbReference type="EMBL" id="KAK6500086.1"/>
    </source>
</evidence>
<evidence type="ECO:0000256" key="4">
    <source>
        <dbReference type="ARBA" id="ARBA00022568"/>
    </source>
</evidence>
<dbReference type="GO" id="GO:0012505">
    <property type="term" value="C:endomembrane system"/>
    <property type="evidence" value="ECO:0007669"/>
    <property type="project" value="UniProtKB-SubCell"/>
</dbReference>
<accession>A0AAV9W2N2</accession>
<evidence type="ECO:0000256" key="7">
    <source>
        <dbReference type="ARBA" id="ARBA00022989"/>
    </source>
</evidence>
<feature type="transmembrane region" description="Helical" evidence="10">
    <location>
        <begin position="171"/>
        <end position="196"/>
    </location>
</feature>
<reference evidence="12 13" key="1">
    <citation type="submission" date="2023-08" db="EMBL/GenBank/DDBJ databases">
        <authorList>
            <person name="Palmer J.M."/>
        </authorList>
    </citation>
    <scope>NUCLEOTIDE SEQUENCE [LARGE SCALE GENOMIC DNA]</scope>
    <source>
        <strain evidence="12 13">TWF481</strain>
    </source>
</reference>
<keyword evidence="6 10" id="KW-0106">Calcium</keyword>
<feature type="transmembrane region" description="Helical" evidence="10">
    <location>
        <begin position="388"/>
        <end position="405"/>
    </location>
</feature>
<feature type="transmembrane region" description="Helical" evidence="10">
    <location>
        <begin position="70"/>
        <end position="94"/>
    </location>
</feature>
<gene>
    <name evidence="12" type="ORF">TWF481_010443</name>
</gene>
<dbReference type="PANTHER" id="PTHR31503:SF22">
    <property type="entry name" value="VACUOLAR CALCIUM ION TRANSPORTER"/>
    <property type="match status" value="1"/>
</dbReference>
<feature type="transmembrane region" description="Helical" evidence="10">
    <location>
        <begin position="135"/>
        <end position="159"/>
    </location>
</feature>
<comment type="similarity">
    <text evidence="2 10">Belongs to the Ca(2+):cation antiporter (CaCA) (TC 2.A.19) family.</text>
</comment>
<keyword evidence="10" id="KW-0050">Antiport</keyword>
<feature type="domain" description="Sodium/calcium exchanger membrane region" evidence="11">
    <location>
        <begin position="287"/>
        <end position="430"/>
    </location>
</feature>
<dbReference type="Gene3D" id="1.20.1420.30">
    <property type="entry name" value="NCX, central ion-binding region"/>
    <property type="match status" value="2"/>
</dbReference>
<feature type="transmembrane region" description="Helical" evidence="10">
    <location>
        <begin position="208"/>
        <end position="229"/>
    </location>
</feature>
<comment type="caution">
    <text evidence="10">Lacks conserved residue(s) required for the propagation of feature annotation.</text>
</comment>
<dbReference type="InterPro" id="IPR004837">
    <property type="entry name" value="NaCa_Exmemb"/>
</dbReference>
<evidence type="ECO:0000256" key="9">
    <source>
        <dbReference type="ARBA" id="ARBA00023136"/>
    </source>
</evidence>
<dbReference type="InterPro" id="IPR004713">
    <property type="entry name" value="CaH_exchang"/>
</dbReference>
<keyword evidence="10" id="KW-0926">Vacuole</keyword>
<comment type="subcellular location">
    <subcellularLocation>
        <location evidence="1">Endomembrane system</location>
        <topology evidence="1">Multi-pass membrane protein</topology>
    </subcellularLocation>
    <subcellularLocation>
        <location evidence="10">Vacuole membrane</location>
    </subcellularLocation>
</comment>
<feature type="transmembrane region" description="Helical" evidence="10">
    <location>
        <begin position="318"/>
        <end position="341"/>
    </location>
</feature>
<dbReference type="PANTHER" id="PTHR31503">
    <property type="entry name" value="VACUOLAR CALCIUM ION TRANSPORTER"/>
    <property type="match status" value="1"/>
</dbReference>
<feature type="transmembrane region" description="Helical" evidence="10">
    <location>
        <begin position="412"/>
        <end position="431"/>
    </location>
</feature>
<keyword evidence="13" id="KW-1185">Reference proteome</keyword>
<evidence type="ECO:0000256" key="8">
    <source>
        <dbReference type="ARBA" id="ARBA00023065"/>
    </source>
</evidence>
<proteinExistence type="inferred from homology"/>
<organism evidence="12 13">
    <name type="scientific">Arthrobotrys musiformis</name>
    <dbReference type="NCBI Taxonomy" id="47236"/>
    <lineage>
        <taxon>Eukaryota</taxon>
        <taxon>Fungi</taxon>
        <taxon>Dikarya</taxon>
        <taxon>Ascomycota</taxon>
        <taxon>Pezizomycotina</taxon>
        <taxon>Orbiliomycetes</taxon>
        <taxon>Orbiliales</taxon>
        <taxon>Orbiliaceae</taxon>
        <taxon>Arthrobotrys</taxon>
    </lineage>
</organism>
<evidence type="ECO:0000256" key="3">
    <source>
        <dbReference type="ARBA" id="ARBA00022448"/>
    </source>
</evidence>
<protein>
    <recommendedName>
        <fullName evidence="10">Vacuolar calcium ion transporter</fullName>
    </recommendedName>
</protein>
<evidence type="ECO:0000313" key="13">
    <source>
        <dbReference type="Proteomes" id="UP001370758"/>
    </source>
</evidence>
<sequence>MDRSRYNQPVGGNEVAALLVPDNSEPLPHLNNSTQRSVLFNDIVRSTVPYLVNAKALWIFAPLSLASRVFHWSSISTSIFSILAIIPLSAILSNASDKLSDASGDLLGALVNATFGNIVELTIGILAVIHGDTAFAQSVMLGSILSDVLLVLGCCFFSAAWRMPIVELSMILTGTFSSLMIITTVALIIPTVLSYTFGDSEPNIDKQIISFSRGTAVVLLILYIAYLYFEFVTHKELFEGEPEETAGDNGEDDSDAPPTPIAPLGPWQHMELDMRKDTPSISGLLGSFGVFISSALAIVLFSRFLFDSINETSKTTHISRTFIAIILIPIASNSLECVTVVRASESGRVEFAVGVIVDSILQIALFVLPALVILGWVFGQAMTLDFEAFQAIIMFLTILLVNHLLSSGIYTYMHGILLVAWYVIIAAAFFLRGDI</sequence>
<keyword evidence="5 10" id="KW-0812">Transmembrane</keyword>
<keyword evidence="8 10" id="KW-0406">Ion transport</keyword>
<keyword evidence="7 10" id="KW-1133">Transmembrane helix</keyword>
<evidence type="ECO:0000256" key="1">
    <source>
        <dbReference type="ARBA" id="ARBA00004127"/>
    </source>
</evidence>
<evidence type="ECO:0000256" key="5">
    <source>
        <dbReference type="ARBA" id="ARBA00022692"/>
    </source>
</evidence>
<feature type="transmembrane region" description="Helical" evidence="10">
    <location>
        <begin position="106"/>
        <end position="129"/>
    </location>
</feature>
<dbReference type="GO" id="GO:0006874">
    <property type="term" value="P:intracellular calcium ion homeostasis"/>
    <property type="evidence" value="ECO:0007669"/>
    <property type="project" value="TreeGrafter"/>
</dbReference>
<dbReference type="Proteomes" id="UP001370758">
    <property type="component" value="Unassembled WGS sequence"/>
</dbReference>
<dbReference type="InterPro" id="IPR044880">
    <property type="entry name" value="NCX_ion-bd_dom_sf"/>
</dbReference>
<dbReference type="InterPro" id="IPR004798">
    <property type="entry name" value="CAX-like"/>
</dbReference>
<dbReference type="NCBIfam" id="TIGR00378">
    <property type="entry name" value="cax"/>
    <property type="match status" value="1"/>
</dbReference>
<dbReference type="GO" id="GO:0015369">
    <property type="term" value="F:calcium:proton antiporter activity"/>
    <property type="evidence" value="ECO:0007669"/>
    <property type="project" value="UniProtKB-UniRule"/>
</dbReference>
<dbReference type="GO" id="GO:0005774">
    <property type="term" value="C:vacuolar membrane"/>
    <property type="evidence" value="ECO:0007669"/>
    <property type="project" value="UniProtKB-SubCell"/>
</dbReference>
<keyword evidence="9 10" id="KW-0472">Membrane</keyword>
<evidence type="ECO:0000256" key="2">
    <source>
        <dbReference type="ARBA" id="ARBA00008170"/>
    </source>
</evidence>
<dbReference type="AlphaFoldDB" id="A0AAV9W2N2"/>
<dbReference type="EMBL" id="JAVHJL010000007">
    <property type="protein sequence ID" value="KAK6500086.1"/>
    <property type="molecule type" value="Genomic_DNA"/>
</dbReference>
<name>A0AAV9W2N2_9PEZI</name>
<evidence type="ECO:0000256" key="6">
    <source>
        <dbReference type="ARBA" id="ARBA00022837"/>
    </source>
</evidence>
<comment type="function">
    <text evidence="10">Has a role in promoting intracellular calcium ion sequestration via the exchange of calcium ions for hydrogen ions across the vacuolar membrane. Involved also in manganese ion homeostasis via its uptake into the vacuole.</text>
</comment>
<dbReference type="Pfam" id="PF01699">
    <property type="entry name" value="Na_Ca_ex"/>
    <property type="match status" value="2"/>
</dbReference>
<keyword evidence="4 10" id="KW-0109">Calcium transport</keyword>
<comment type="caution">
    <text evidence="12">The sequence shown here is derived from an EMBL/GenBank/DDBJ whole genome shotgun (WGS) entry which is preliminary data.</text>
</comment>
<feature type="domain" description="Sodium/calcium exchanger membrane region" evidence="11">
    <location>
        <begin position="75"/>
        <end position="231"/>
    </location>
</feature>
<feature type="transmembrane region" description="Helical" evidence="10">
    <location>
        <begin position="353"/>
        <end position="376"/>
    </location>
</feature>
<evidence type="ECO:0000259" key="11">
    <source>
        <dbReference type="Pfam" id="PF01699"/>
    </source>
</evidence>
<evidence type="ECO:0000256" key="10">
    <source>
        <dbReference type="RuleBase" id="RU365028"/>
    </source>
</evidence>
<keyword evidence="3 10" id="KW-0813">Transport</keyword>